<evidence type="ECO:0000313" key="10">
    <source>
        <dbReference type="Proteomes" id="UP000031036"/>
    </source>
</evidence>
<evidence type="ECO:0000256" key="3">
    <source>
        <dbReference type="ARBA" id="ARBA00022801"/>
    </source>
</evidence>
<dbReference type="PIRSF" id="PIRSF000862">
    <property type="entry name" value="Steryl_ester_lip"/>
    <property type="match status" value="1"/>
</dbReference>
<keyword evidence="6" id="KW-0325">Glycoprotein</keyword>
<dbReference type="Gene3D" id="3.40.50.1820">
    <property type="entry name" value="alpha/beta hydrolase"/>
    <property type="match status" value="1"/>
</dbReference>
<dbReference type="GO" id="GO:0016042">
    <property type="term" value="P:lipid catabolic process"/>
    <property type="evidence" value="ECO:0007669"/>
    <property type="project" value="UniProtKB-KW"/>
</dbReference>
<dbReference type="STRING" id="6265.A0A0B2UUL3"/>
<protein>
    <recommendedName>
        <fullName evidence="7">Lipase</fullName>
    </recommendedName>
</protein>
<evidence type="ECO:0000259" key="8">
    <source>
        <dbReference type="Pfam" id="PF04083"/>
    </source>
</evidence>
<evidence type="ECO:0000256" key="7">
    <source>
        <dbReference type="PIRNR" id="PIRNR000862"/>
    </source>
</evidence>
<organism evidence="9 10">
    <name type="scientific">Toxocara canis</name>
    <name type="common">Canine roundworm</name>
    <dbReference type="NCBI Taxonomy" id="6265"/>
    <lineage>
        <taxon>Eukaryota</taxon>
        <taxon>Metazoa</taxon>
        <taxon>Ecdysozoa</taxon>
        <taxon>Nematoda</taxon>
        <taxon>Chromadorea</taxon>
        <taxon>Rhabditida</taxon>
        <taxon>Spirurina</taxon>
        <taxon>Ascaridomorpha</taxon>
        <taxon>Ascaridoidea</taxon>
        <taxon>Toxocaridae</taxon>
        <taxon>Toxocara</taxon>
    </lineage>
</organism>
<keyword evidence="4 7" id="KW-0442">Lipid degradation</keyword>
<comment type="caution">
    <text evidence="9">The sequence shown here is derived from an EMBL/GenBank/DDBJ whole genome shotgun (WGS) entry which is preliminary data.</text>
</comment>
<dbReference type="Pfam" id="PF04083">
    <property type="entry name" value="Abhydro_lipase"/>
    <property type="match status" value="1"/>
</dbReference>
<evidence type="ECO:0000256" key="4">
    <source>
        <dbReference type="ARBA" id="ARBA00022963"/>
    </source>
</evidence>
<keyword evidence="2" id="KW-0732">Signal</keyword>
<evidence type="ECO:0000256" key="5">
    <source>
        <dbReference type="ARBA" id="ARBA00023098"/>
    </source>
</evidence>
<accession>A0A0B2UUL3</accession>
<sequence>MNDDEKQSLIKQIMCILAVILLSALVRCSFSVQLPEADMSVPELIAYYGYPIEEHTAITEDGHHLVLHRIPNGIRENGMAKYVKRPVIFLQHGFVGSSAVWVTNLPSQSAGFVFADAGFDVWMGNARGNTYSVNHTSFTRDDDEYWKFTFDEISRYDLETMIDKALNVTGQTTVFYVGHSEGSVTMFAKLATDPAFSSKLSRFFAFRIAKFFALCPITSMVHMRGIVSFLAHNFAQPITAIARLKNEFMSNFGLSQKLGKFICSVRILSAICEYFVFQIAGEVTNQLNQTRISVYLTHIPGGTSSANLIHWAQLATTKHWRMFDFGNEHSNFIHYGVSSLVDRLRPEYLIENNRLANFNHFDYIWGSEAAERIYKPIIKTIRATTGK</sequence>
<dbReference type="InterPro" id="IPR006693">
    <property type="entry name" value="AB_hydrolase_lipase"/>
</dbReference>
<keyword evidence="5" id="KW-0443">Lipid metabolism</keyword>
<feature type="domain" description="Partial AB-hydrolase lipase" evidence="8">
    <location>
        <begin position="41"/>
        <end position="105"/>
    </location>
</feature>
<evidence type="ECO:0000313" key="9">
    <source>
        <dbReference type="EMBL" id="KHN72737.1"/>
    </source>
</evidence>
<keyword evidence="10" id="KW-1185">Reference proteome</keyword>
<evidence type="ECO:0000256" key="2">
    <source>
        <dbReference type="ARBA" id="ARBA00022729"/>
    </source>
</evidence>
<comment type="similarity">
    <text evidence="1 7">Belongs to the AB hydrolase superfamily. Lipase family.</text>
</comment>
<evidence type="ECO:0000256" key="6">
    <source>
        <dbReference type="ARBA" id="ARBA00023180"/>
    </source>
</evidence>
<reference evidence="9 10" key="1">
    <citation type="submission" date="2014-11" db="EMBL/GenBank/DDBJ databases">
        <title>Genetic blueprint of the zoonotic pathogen Toxocara canis.</title>
        <authorList>
            <person name="Zhu X.-Q."/>
            <person name="Korhonen P.K."/>
            <person name="Cai H."/>
            <person name="Young N.D."/>
            <person name="Nejsum P."/>
            <person name="von Samson-Himmelstjerna G."/>
            <person name="Boag P.R."/>
            <person name="Tan P."/>
            <person name="Li Q."/>
            <person name="Min J."/>
            <person name="Yang Y."/>
            <person name="Wang X."/>
            <person name="Fang X."/>
            <person name="Hall R.S."/>
            <person name="Hofmann A."/>
            <person name="Sternberg P.W."/>
            <person name="Jex A.R."/>
            <person name="Gasser R.B."/>
        </authorList>
    </citation>
    <scope>NUCLEOTIDE SEQUENCE [LARGE SCALE GENOMIC DNA]</scope>
    <source>
        <strain evidence="9">PN_DK_2014</strain>
    </source>
</reference>
<dbReference type="GO" id="GO:0016788">
    <property type="term" value="F:hydrolase activity, acting on ester bonds"/>
    <property type="evidence" value="ECO:0007669"/>
    <property type="project" value="InterPro"/>
</dbReference>
<dbReference type="FunFam" id="3.40.50.1820:FF:000057">
    <property type="entry name" value="Lipase"/>
    <property type="match status" value="1"/>
</dbReference>
<dbReference type="OMA" id="SDEDFTH"/>
<dbReference type="OrthoDB" id="9974421at2759"/>
<dbReference type="InterPro" id="IPR025483">
    <property type="entry name" value="Lipase_euk"/>
</dbReference>
<gene>
    <name evidence="9" type="primary">LIPA</name>
    <name evidence="9" type="ORF">Tcan_07529</name>
</gene>
<name>A0A0B2UUL3_TOXCA</name>
<dbReference type="EMBL" id="JPKZ01003222">
    <property type="protein sequence ID" value="KHN72737.1"/>
    <property type="molecule type" value="Genomic_DNA"/>
</dbReference>
<dbReference type="PANTHER" id="PTHR11005">
    <property type="entry name" value="LYSOSOMAL ACID LIPASE-RELATED"/>
    <property type="match status" value="1"/>
</dbReference>
<dbReference type="SUPFAM" id="SSF53474">
    <property type="entry name" value="alpha/beta-Hydrolases"/>
    <property type="match status" value="1"/>
</dbReference>
<dbReference type="AlphaFoldDB" id="A0A0B2UUL3"/>
<keyword evidence="3 7" id="KW-0378">Hydrolase</keyword>
<dbReference type="InterPro" id="IPR029058">
    <property type="entry name" value="AB_hydrolase_fold"/>
</dbReference>
<proteinExistence type="inferred from homology"/>
<dbReference type="Proteomes" id="UP000031036">
    <property type="component" value="Unassembled WGS sequence"/>
</dbReference>
<evidence type="ECO:0000256" key="1">
    <source>
        <dbReference type="ARBA" id="ARBA00010701"/>
    </source>
</evidence>